<feature type="domain" description="Nucleoporin Nup188 N-terminal" evidence="11">
    <location>
        <begin position="128"/>
        <end position="554"/>
    </location>
</feature>
<dbReference type="PANTHER" id="PTHR31431">
    <property type="entry name" value="NUCLEOPORIN NUP188 HOMOLOG"/>
    <property type="match status" value="1"/>
</dbReference>
<dbReference type="InterPro" id="IPR018864">
    <property type="entry name" value="Nucleoporin_Nup188_N"/>
</dbReference>
<dbReference type="InterPro" id="IPR044840">
    <property type="entry name" value="Nup188"/>
</dbReference>
<feature type="region of interest" description="Disordered" evidence="10">
    <location>
        <begin position="1"/>
        <end position="28"/>
    </location>
</feature>
<dbReference type="OrthoDB" id="102511at2759"/>
<evidence type="ECO:0000256" key="8">
    <source>
        <dbReference type="ARBA" id="ARBA00038387"/>
    </source>
</evidence>
<dbReference type="GO" id="GO:0044611">
    <property type="term" value="C:nuclear pore inner ring"/>
    <property type="evidence" value="ECO:0007669"/>
    <property type="project" value="TreeGrafter"/>
</dbReference>
<keyword evidence="2" id="KW-0813">Transport</keyword>
<name>A0A9N9CY66_9GLOM</name>
<dbReference type="Pfam" id="PF21093">
    <property type="entry name" value="Nup188_N-subdom_III"/>
    <property type="match status" value="1"/>
</dbReference>
<feature type="domain" description="Nucleoporin Nup188 N-terminal subdomain III" evidence="12">
    <location>
        <begin position="600"/>
        <end position="1053"/>
    </location>
</feature>
<dbReference type="Proteomes" id="UP000789739">
    <property type="component" value="Unassembled WGS sequence"/>
</dbReference>
<keyword evidence="5" id="KW-0811">Translocation</keyword>
<evidence type="ECO:0000256" key="9">
    <source>
        <dbReference type="ARBA" id="ARBA00040174"/>
    </source>
</evidence>
<keyword evidence="4" id="KW-0653">Protein transport</keyword>
<dbReference type="GO" id="GO:0017056">
    <property type="term" value="F:structural constituent of nuclear pore"/>
    <property type="evidence" value="ECO:0007669"/>
    <property type="project" value="InterPro"/>
</dbReference>
<protein>
    <recommendedName>
        <fullName evidence="9">Nucleoporin NUP188</fullName>
    </recommendedName>
</protein>
<reference evidence="13" key="1">
    <citation type="submission" date="2021-06" db="EMBL/GenBank/DDBJ databases">
        <authorList>
            <person name="Kallberg Y."/>
            <person name="Tangrot J."/>
            <person name="Rosling A."/>
        </authorList>
    </citation>
    <scope>NUCLEOTIDE SEQUENCE</scope>
    <source>
        <strain evidence="13">BR232B</strain>
    </source>
</reference>
<dbReference type="GO" id="GO:0006405">
    <property type="term" value="P:RNA export from nucleus"/>
    <property type="evidence" value="ECO:0007669"/>
    <property type="project" value="TreeGrafter"/>
</dbReference>
<evidence type="ECO:0000256" key="10">
    <source>
        <dbReference type="SAM" id="MobiDB-lite"/>
    </source>
</evidence>
<keyword evidence="7" id="KW-0539">Nucleus</keyword>
<gene>
    <name evidence="13" type="ORF">PBRASI_LOCUS8428</name>
</gene>
<dbReference type="GO" id="GO:0006606">
    <property type="term" value="P:protein import into nucleus"/>
    <property type="evidence" value="ECO:0007669"/>
    <property type="project" value="TreeGrafter"/>
</dbReference>
<evidence type="ECO:0000256" key="3">
    <source>
        <dbReference type="ARBA" id="ARBA00022816"/>
    </source>
</evidence>
<keyword evidence="3" id="KW-0509">mRNA transport</keyword>
<organism evidence="13 14">
    <name type="scientific">Paraglomus brasilianum</name>
    <dbReference type="NCBI Taxonomy" id="144538"/>
    <lineage>
        <taxon>Eukaryota</taxon>
        <taxon>Fungi</taxon>
        <taxon>Fungi incertae sedis</taxon>
        <taxon>Mucoromycota</taxon>
        <taxon>Glomeromycotina</taxon>
        <taxon>Glomeromycetes</taxon>
        <taxon>Paraglomerales</taxon>
        <taxon>Paraglomeraceae</taxon>
        <taxon>Paraglomus</taxon>
    </lineage>
</organism>
<evidence type="ECO:0000313" key="13">
    <source>
        <dbReference type="EMBL" id="CAG8615860.1"/>
    </source>
</evidence>
<dbReference type="GO" id="GO:0051028">
    <property type="term" value="P:mRNA transport"/>
    <property type="evidence" value="ECO:0007669"/>
    <property type="project" value="UniProtKB-KW"/>
</dbReference>
<evidence type="ECO:0000256" key="4">
    <source>
        <dbReference type="ARBA" id="ARBA00022927"/>
    </source>
</evidence>
<dbReference type="Pfam" id="PF10487">
    <property type="entry name" value="Nup188_N"/>
    <property type="match status" value="1"/>
</dbReference>
<comment type="subcellular location">
    <subcellularLocation>
        <location evidence="1">Nucleus</location>
        <location evidence="1">Nuclear pore complex</location>
    </subcellularLocation>
</comment>
<dbReference type="PANTHER" id="PTHR31431:SF1">
    <property type="entry name" value="NUCLEOPORIN NUP188"/>
    <property type="match status" value="1"/>
</dbReference>
<dbReference type="EMBL" id="CAJVPI010001504">
    <property type="protein sequence ID" value="CAG8615860.1"/>
    <property type="molecule type" value="Genomic_DNA"/>
</dbReference>
<dbReference type="InterPro" id="IPR048883">
    <property type="entry name" value="Nup188_N-subdom_III"/>
</dbReference>
<evidence type="ECO:0000256" key="6">
    <source>
        <dbReference type="ARBA" id="ARBA00023132"/>
    </source>
</evidence>
<feature type="region of interest" description="Disordered" evidence="10">
    <location>
        <begin position="40"/>
        <end position="72"/>
    </location>
</feature>
<comment type="caution">
    <text evidence="13">The sequence shown here is derived from an EMBL/GenBank/DDBJ whole genome shotgun (WGS) entry which is preliminary data.</text>
</comment>
<evidence type="ECO:0000256" key="1">
    <source>
        <dbReference type="ARBA" id="ARBA00004567"/>
    </source>
</evidence>
<proteinExistence type="inferred from homology"/>
<feature type="compositionally biased region" description="Polar residues" evidence="10">
    <location>
        <begin position="56"/>
        <end position="67"/>
    </location>
</feature>
<dbReference type="Gene3D" id="1.25.10.70">
    <property type="match status" value="1"/>
</dbReference>
<keyword evidence="6" id="KW-0906">Nuclear pore complex</keyword>
<comment type="similarity">
    <text evidence="8">Belongs to the Nup188 family.</text>
</comment>
<accession>A0A9N9CY66</accession>
<evidence type="ECO:0000256" key="7">
    <source>
        <dbReference type="ARBA" id="ARBA00023242"/>
    </source>
</evidence>
<evidence type="ECO:0000256" key="5">
    <source>
        <dbReference type="ARBA" id="ARBA00023010"/>
    </source>
</evidence>
<evidence type="ECO:0000256" key="2">
    <source>
        <dbReference type="ARBA" id="ARBA00022448"/>
    </source>
</evidence>
<evidence type="ECO:0000259" key="12">
    <source>
        <dbReference type="Pfam" id="PF21093"/>
    </source>
</evidence>
<sequence>MSFHSQKASAASNNNSFTGSPSTPRPAAASYFPVIQTPRTGLNPFLQTPTPPPTQSKPSGRTGTPFTPGSEANLINRYSRSFYTIEATLSYEDPLCPPNLMRKILNDKFKYLEECLGSFDKKSLKATSQPVVQKFDINDASIVSNLLLLEKSECEMLIQRFKAENELWTEYTEDRLREAMVSHYATERIKLVEIVCDLFRIYDNPETFYYEVATDIVGRLLQTGTFDDHIFAQLVRKFDTNSIPPEYTRSGWTQQTLKEQKALLELLYLRYYVKPCPPRRIVDIFTFFAENRFGLDQSIELYIDRVSLPLVETIHHLCQLLTISLLYEEEFLDDEDNQLPYQPNDEKLLHSPQVLVRIFELVTNTSEDKLDSLFLLAWASYALSLVEILNRDCPDAYDDVQRTITPNVATHYIIRSIKRGVFDDLASLVKGPCFKEDVTDLGGYQKVTKGLMDIVMVHAPPQYLGEEVFISFVDCFVALHRRSSSLSTLFWDDYVYHGGDVLLDAAMAKFPSNPHSLIQLLTALASNETSAENVYTYLRNISTCTTEVSEQQIHFLNIEQGIVEFIGTDPRDDTYESILEMPVKTLGLLVERLPGNKYRVQWEVSYSAWSLFLRILSIFSRGERNLVLIKSASEEDDNFSIIGDIISLIKELAVNIASPPDVNAMVDMSLDIRLFIEDLSKQFQVTEKEIIILFYQVIDRLALTKPPPIDMIGDSLQILRALLPAYYEDVWYIRQTVLLTRKVSVTPAGHTDGKLKQILRQECIKARYPVTLAFLDLILDLVTHTQHRCLFKSKAVEKIKDIQLDVLLSCLSYISDVIFLSFDNWRYNDPAERFLIASKMLTIFTRIVIGTSNKERDPAYDDPMLDVSGDEIQTSLQDFILRKFIYDGAHQIMPLFLLIAKARETSLYSGNQVSVRMLDAANSALEMSLMFLFQLLKRREVAKIQVHLIENLLLDRISGPDNKGWIFVLASCLKSSHSFVPMLVAEILTLVFTIAMKWQKSFVGYFGTPTEVREMEILLMRLLEDIFNGNEMIQAAILNFVTVSTEAQLGLFITEASTADKKGKKIEDSKDVKPYPLAKAVLNILDKWKVIQEDTPMILVATLRLVYGLSKGGKSPTHSWQVLRTNDKFWNIITTILFDDLDDAYSMEQTLDDANIDNGYDHDLIRVSGYKLLVRAYIFKILSMEIRTAFAMRKGIPSTSSDPFSVLPSPTLRKTFEEIRQTNKLLTWLQLYGQVNLSTDDPEIVKKKRAHGSIKFERLRVLYWSDEYDVTRQYGDNFAYDRRAFLSSGRVTADILDIGNVLASISHRKSRMDAQMRLLRSWKEFAELTSAQFSTVFFNPKREKDLLWLMLNELGTNLAKITAGKDQDASSLKYELASLFAKLLEQTPMDSENFLWSFTEMVILLHDAIMSDVRVFEESIEGHITPAFHRPILQSLLLCLRGAEIDKIEAGENKSWTLFHDSCHKLLSRICSILSQLITDRLPNGEVSKDVVTIIAICEKLLNSKFIPYEQVWLEILDQHDIIPKFINLFALSLSQSQQDRPVFADSAMYFLLFLAKHPLTASRMWNSGIMAFFLINPLSAALQEGRLQPSLSNDDHAVWQLMLAIVTRMLCTIGDNEDLLRDVIGFVHLYGKQIRRALSCNAPINLKYLKEIERTTMLLYKLSLYVYPFGAIDIKDMNEHYTGCSTLLVKIHHLFTHPRYASVVAVPLTPEEKQLSAQPILKEIQGAWFKNESINVFPDSEPSVEDKRTKFTERVRQELLFISRNILAIYVQLTRTQDVLSMITKIAFSEIVLYFEPDLSTPRPTVASTDGTIVDTRDFGPATILTLIGFIEHGLVLLKIWEQCLSVSMSSDLGFWRDTWKITLMLVEYASVLAASQLIVSLGVQPQLEDDINYLAIEVKNRLEKVENVIGRLKRSQSNNAKFAKDDLTSSEFMLVGLKRVMNEKFPLDRDEMMIYR</sequence>
<evidence type="ECO:0000313" key="14">
    <source>
        <dbReference type="Proteomes" id="UP000789739"/>
    </source>
</evidence>
<keyword evidence="14" id="KW-1185">Reference proteome</keyword>
<evidence type="ECO:0000259" key="11">
    <source>
        <dbReference type="Pfam" id="PF10487"/>
    </source>
</evidence>